<evidence type="ECO:0000256" key="6">
    <source>
        <dbReference type="ARBA" id="ARBA00023136"/>
    </source>
</evidence>
<dbReference type="Proteomes" id="UP000594759">
    <property type="component" value="Chromosome"/>
</dbReference>
<dbReference type="GO" id="GO:0005886">
    <property type="term" value="C:plasma membrane"/>
    <property type="evidence" value="ECO:0007669"/>
    <property type="project" value="UniProtKB-SubCell"/>
</dbReference>
<evidence type="ECO:0000256" key="3">
    <source>
        <dbReference type="ARBA" id="ARBA00022475"/>
    </source>
</evidence>
<dbReference type="PANTHER" id="PTHR34582:SF6">
    <property type="entry name" value="UPF0702 TRANSMEMBRANE PROTEIN YCAP"/>
    <property type="match status" value="1"/>
</dbReference>
<feature type="domain" description="YetF C-terminal" evidence="8">
    <location>
        <begin position="104"/>
        <end position="177"/>
    </location>
</feature>
<comment type="subcellular location">
    <subcellularLocation>
        <location evidence="1">Cell membrane</location>
        <topology evidence="1">Multi-pass membrane protein</topology>
    </subcellularLocation>
</comment>
<evidence type="ECO:0000256" key="7">
    <source>
        <dbReference type="SAM" id="Phobius"/>
    </source>
</evidence>
<evidence type="ECO:0000313" key="10">
    <source>
        <dbReference type="Proteomes" id="UP000594759"/>
    </source>
</evidence>
<keyword evidence="10" id="KW-1185">Reference proteome</keyword>
<dbReference type="InterPro" id="IPR007353">
    <property type="entry name" value="DUF421"/>
</dbReference>
<evidence type="ECO:0000256" key="5">
    <source>
        <dbReference type="ARBA" id="ARBA00022989"/>
    </source>
</evidence>
<keyword evidence="5 7" id="KW-1133">Transmembrane helix</keyword>
<dbReference type="AlphaFoldDB" id="A0A7S9L0F3"/>
<protein>
    <submittedName>
        <fullName evidence="9">DUF421 domain-containing protein</fullName>
    </submittedName>
</protein>
<gene>
    <name evidence="9" type="ORF">IZT61_02550</name>
</gene>
<evidence type="ECO:0000256" key="4">
    <source>
        <dbReference type="ARBA" id="ARBA00022692"/>
    </source>
</evidence>
<dbReference type="Gene3D" id="3.30.240.20">
    <property type="entry name" value="bsu07140 like domains"/>
    <property type="match status" value="1"/>
</dbReference>
<proteinExistence type="inferred from homology"/>
<dbReference type="Pfam" id="PF04239">
    <property type="entry name" value="DUF421"/>
    <property type="match status" value="1"/>
</dbReference>
<keyword evidence="4 7" id="KW-0812">Transmembrane</keyword>
<evidence type="ECO:0000256" key="1">
    <source>
        <dbReference type="ARBA" id="ARBA00004651"/>
    </source>
</evidence>
<dbReference type="InterPro" id="IPR023090">
    <property type="entry name" value="UPF0702_alpha/beta_dom_sf"/>
</dbReference>
<dbReference type="RefSeq" id="WP_196099636.1">
    <property type="nucleotide sequence ID" value="NZ_CP064939.1"/>
</dbReference>
<feature type="transmembrane region" description="Helical" evidence="7">
    <location>
        <begin position="79"/>
        <end position="97"/>
    </location>
</feature>
<name>A0A7S9L0F3_9SPHI</name>
<reference evidence="9 10" key="1">
    <citation type="submission" date="2020-11" db="EMBL/GenBank/DDBJ databases">
        <title>Pedobacter endophytica, an endophytic bacteria isolated form Carex pumila.</title>
        <authorList>
            <person name="Peng Y."/>
            <person name="Jiang L."/>
            <person name="Lee J."/>
        </authorList>
    </citation>
    <scope>NUCLEOTIDE SEQUENCE [LARGE SCALE GENOMIC DNA]</scope>
    <source>
        <strain evidence="9 10">JBR3-12</strain>
    </source>
</reference>
<keyword evidence="6 7" id="KW-0472">Membrane</keyword>
<sequence>MREYEIKLGDLHRILFGDVPYHFYMEVILRISVVYLLLMVSMRLMGKRMSSQLSRNEMAAVASLAAAIGVPLMSPERGLLPAIVIAAVIITYQMVIARRAAVDRKFESITQDKFDIIVKDGVLNVKTMVATRISRARVFAQLRSQGISHLGLVSRLYFEAGGFFSFVNNPDPQPGLSVLPEWDTQFSDEVHAITDVMVCNYCGNRKAEHTNDENVRCENCNKDEWTGAVRLVEV</sequence>
<dbReference type="PANTHER" id="PTHR34582">
    <property type="entry name" value="UPF0702 TRANSMEMBRANE PROTEIN YCAP"/>
    <property type="match status" value="1"/>
</dbReference>
<evidence type="ECO:0000256" key="2">
    <source>
        <dbReference type="ARBA" id="ARBA00006448"/>
    </source>
</evidence>
<evidence type="ECO:0000259" key="8">
    <source>
        <dbReference type="Pfam" id="PF04239"/>
    </source>
</evidence>
<keyword evidence="3" id="KW-1003">Cell membrane</keyword>
<comment type="similarity">
    <text evidence="2">Belongs to the UPF0702 family.</text>
</comment>
<accession>A0A7S9L0F3</accession>
<feature type="transmembrane region" description="Helical" evidence="7">
    <location>
        <begin position="57"/>
        <end position="73"/>
    </location>
</feature>
<organism evidence="9 10">
    <name type="scientific">Pedobacter endophyticus</name>
    <dbReference type="NCBI Taxonomy" id="2789740"/>
    <lineage>
        <taxon>Bacteria</taxon>
        <taxon>Pseudomonadati</taxon>
        <taxon>Bacteroidota</taxon>
        <taxon>Sphingobacteriia</taxon>
        <taxon>Sphingobacteriales</taxon>
        <taxon>Sphingobacteriaceae</taxon>
        <taxon>Pedobacter</taxon>
    </lineage>
</organism>
<feature type="transmembrane region" description="Helical" evidence="7">
    <location>
        <begin position="27"/>
        <end position="45"/>
    </location>
</feature>
<dbReference type="EMBL" id="CP064939">
    <property type="protein sequence ID" value="QPH40180.1"/>
    <property type="molecule type" value="Genomic_DNA"/>
</dbReference>
<evidence type="ECO:0000313" key="9">
    <source>
        <dbReference type="EMBL" id="QPH40180.1"/>
    </source>
</evidence>
<dbReference type="KEGG" id="pex:IZT61_02550"/>